<dbReference type="SUPFAM" id="SSF53850">
    <property type="entry name" value="Periplasmic binding protein-like II"/>
    <property type="match status" value="1"/>
</dbReference>
<evidence type="ECO:0000313" key="6">
    <source>
        <dbReference type="EMBL" id="SCE83505.1"/>
    </source>
</evidence>
<evidence type="ECO:0000256" key="4">
    <source>
        <dbReference type="SAM" id="SignalP"/>
    </source>
</evidence>
<dbReference type="Proteomes" id="UP000198551">
    <property type="component" value="Unassembled WGS sequence"/>
</dbReference>
<dbReference type="PANTHER" id="PTHR30290:SF9">
    <property type="entry name" value="OLIGOPEPTIDE-BINDING PROTEIN APPA"/>
    <property type="match status" value="1"/>
</dbReference>
<dbReference type="Pfam" id="PF00496">
    <property type="entry name" value="SBP_bac_5"/>
    <property type="match status" value="1"/>
</dbReference>
<gene>
    <name evidence="6" type="ORF">GA0070215_103178</name>
</gene>
<feature type="signal peptide" evidence="4">
    <location>
        <begin position="1"/>
        <end position="27"/>
    </location>
</feature>
<comment type="similarity">
    <text evidence="1">Belongs to the bacterial solute-binding protein 5 family.</text>
</comment>
<name>A0A1C4VI70_9ACTN</name>
<protein>
    <submittedName>
        <fullName evidence="6">Peptide/nickel transport system substrate-binding protein</fullName>
    </submittedName>
</protein>
<evidence type="ECO:0000256" key="3">
    <source>
        <dbReference type="ARBA" id="ARBA00022729"/>
    </source>
</evidence>
<keyword evidence="7" id="KW-1185">Reference proteome</keyword>
<dbReference type="InterPro" id="IPR000914">
    <property type="entry name" value="SBP_5_dom"/>
</dbReference>
<keyword evidence="3 4" id="KW-0732">Signal</keyword>
<feature type="chain" id="PRO_5038991443" evidence="4">
    <location>
        <begin position="28"/>
        <end position="519"/>
    </location>
</feature>
<keyword evidence="2" id="KW-0813">Transport</keyword>
<dbReference type="Gene3D" id="3.90.76.10">
    <property type="entry name" value="Dipeptide-binding Protein, Domain 1"/>
    <property type="match status" value="1"/>
</dbReference>
<dbReference type="EMBL" id="FMCV01000003">
    <property type="protein sequence ID" value="SCE83505.1"/>
    <property type="molecule type" value="Genomic_DNA"/>
</dbReference>
<evidence type="ECO:0000259" key="5">
    <source>
        <dbReference type="Pfam" id="PF00496"/>
    </source>
</evidence>
<evidence type="ECO:0000256" key="2">
    <source>
        <dbReference type="ARBA" id="ARBA00022448"/>
    </source>
</evidence>
<dbReference type="GO" id="GO:0015833">
    <property type="term" value="P:peptide transport"/>
    <property type="evidence" value="ECO:0007669"/>
    <property type="project" value="TreeGrafter"/>
</dbReference>
<dbReference type="PANTHER" id="PTHR30290">
    <property type="entry name" value="PERIPLASMIC BINDING COMPONENT OF ABC TRANSPORTER"/>
    <property type="match status" value="1"/>
</dbReference>
<dbReference type="GO" id="GO:0042597">
    <property type="term" value="C:periplasmic space"/>
    <property type="evidence" value="ECO:0007669"/>
    <property type="project" value="UniProtKB-ARBA"/>
</dbReference>
<dbReference type="InterPro" id="IPR030678">
    <property type="entry name" value="Peptide/Ni-bd"/>
</dbReference>
<dbReference type="InterPro" id="IPR039424">
    <property type="entry name" value="SBP_5"/>
</dbReference>
<organism evidence="6 7">
    <name type="scientific">Micromonospora marina</name>
    <dbReference type="NCBI Taxonomy" id="307120"/>
    <lineage>
        <taxon>Bacteria</taxon>
        <taxon>Bacillati</taxon>
        <taxon>Actinomycetota</taxon>
        <taxon>Actinomycetes</taxon>
        <taxon>Micromonosporales</taxon>
        <taxon>Micromonosporaceae</taxon>
        <taxon>Micromonospora</taxon>
    </lineage>
</organism>
<dbReference type="Gene3D" id="3.40.190.10">
    <property type="entry name" value="Periplasmic binding protein-like II"/>
    <property type="match status" value="1"/>
</dbReference>
<feature type="domain" description="Solute-binding protein family 5" evidence="5">
    <location>
        <begin position="98"/>
        <end position="409"/>
    </location>
</feature>
<accession>A0A1C4VI70</accession>
<evidence type="ECO:0000313" key="7">
    <source>
        <dbReference type="Proteomes" id="UP000198551"/>
    </source>
</evidence>
<dbReference type="PIRSF" id="PIRSF002741">
    <property type="entry name" value="MppA"/>
    <property type="match status" value="1"/>
</dbReference>
<proteinExistence type="inferred from homology"/>
<dbReference type="RefSeq" id="WP_091042509.1">
    <property type="nucleotide sequence ID" value="NZ_FMCV01000003.1"/>
</dbReference>
<dbReference type="CDD" id="cd08503">
    <property type="entry name" value="PBP2_NikA_DppA_OppA_like_17"/>
    <property type="match status" value="1"/>
</dbReference>
<dbReference type="AlphaFoldDB" id="A0A1C4VI70"/>
<dbReference type="Gene3D" id="3.10.105.10">
    <property type="entry name" value="Dipeptide-binding Protein, Domain 3"/>
    <property type="match status" value="1"/>
</dbReference>
<evidence type="ECO:0000256" key="1">
    <source>
        <dbReference type="ARBA" id="ARBA00005695"/>
    </source>
</evidence>
<sequence>MSPTPYDSPFNRRALFRMGLVAGAAVAGVPLLSACGDDDEQPSPAAAGGGSLAVLKVGAPNAVTDAEAGNPLLTSIGATLIVMRHVYDSLMVLDNGEYKYQLAESVQPNADGSVWTINLRSGVTFHDGKPVTAADVVHSIRTLGAKPSNRASVYANVDLAKVTAVNDRTVTVPLLTPRGDFKEAVLVVFSPVFPAGMTEFSKPIGSGPYRLAERNGTTTRLVANEQYWGGKPSVAELQIVGILDAGARLSALKAGQVDYAVSISSTGAKTEAANSELTVVRGGAANANALSFAMNQKLAPFDDVRVRQAVRLAVDRQALVDNALLGLGSTADDVVGKSLPGYADLPARARDLEQAKRLFTEAGITKLTLRTGEIVPGMLNASRLMAQQLKEAGVELTLQEISPDAYYADLMTLATHPFQAFYYVNRPAAVHLSAVTHGKAPFNVTGTSAAYQARLAKAQATVDDNARAEAFKALQEEFYKEGGDLLWGFQEQLDAARKGISGVRTMQSVQLFDRATGPA</sequence>
<reference evidence="7" key="1">
    <citation type="submission" date="2016-06" db="EMBL/GenBank/DDBJ databases">
        <authorList>
            <person name="Varghese N."/>
        </authorList>
    </citation>
    <scope>NUCLEOTIDE SEQUENCE [LARGE SCALE GENOMIC DNA]</scope>
    <source>
        <strain evidence="7">DSM 45555</strain>
    </source>
</reference>
<dbReference type="GO" id="GO:0043190">
    <property type="term" value="C:ATP-binding cassette (ABC) transporter complex"/>
    <property type="evidence" value="ECO:0007669"/>
    <property type="project" value="InterPro"/>
</dbReference>
<dbReference type="GO" id="GO:1904680">
    <property type="term" value="F:peptide transmembrane transporter activity"/>
    <property type="evidence" value="ECO:0007669"/>
    <property type="project" value="TreeGrafter"/>
</dbReference>